<sequence>MRSENKLSKDEELNESKTLISNNLLHYLDFDAIDRNTQELFVNKMYHNDVFLRILSKTIIKGTRDDLFYSIFKPLRDGKLLLDVNVENIFRKSPDNFSYLLEFKQTFRSPSNMQEFLVIYSCDNEIFNSIVQSRECVIEAAIGVSDSEWINIDYAINNMYLKGEKTDGGKKKSIKLTPREVIGDELYKRVPIEELNPSSIRAFIFKLPDYHENFVFEFYYEVKNSFNDPYYYWIAENPMYLHSLVFNYENIKDCIGQVSANCIMGNQLYEPVHDRARGIYTIKTDGLIWPGHGALIVWRPRIK</sequence>
<protein>
    <recommendedName>
        <fullName evidence="3">DUF1853 family protein</fullName>
    </recommendedName>
</protein>
<keyword evidence="1" id="KW-0614">Plasmid</keyword>
<name>A0ABY4GES6_9BACT</name>
<evidence type="ECO:0000313" key="1">
    <source>
        <dbReference type="EMBL" id="UOQ69247.1"/>
    </source>
</evidence>
<dbReference type="EMBL" id="CP095065">
    <property type="protein sequence ID" value="UOQ69247.1"/>
    <property type="molecule type" value="Genomic_DNA"/>
</dbReference>
<gene>
    <name evidence="1" type="ORF">MUN86_27730</name>
</gene>
<geneLocation type="plasmid" evidence="1 2">
    <name>unnamed4</name>
</geneLocation>
<organism evidence="1 2">
    <name type="scientific">Hymenobacter volaticus</name>
    <dbReference type="NCBI Taxonomy" id="2932254"/>
    <lineage>
        <taxon>Bacteria</taxon>
        <taxon>Pseudomonadati</taxon>
        <taxon>Bacteroidota</taxon>
        <taxon>Cytophagia</taxon>
        <taxon>Cytophagales</taxon>
        <taxon>Hymenobacteraceae</taxon>
        <taxon>Hymenobacter</taxon>
    </lineage>
</organism>
<dbReference type="RefSeq" id="WP_245127002.1">
    <property type="nucleotide sequence ID" value="NZ_CP095065.1"/>
</dbReference>
<reference evidence="1" key="1">
    <citation type="submission" date="2022-04" db="EMBL/GenBank/DDBJ databases">
        <title>Hymenobacter sp. isolated from the air.</title>
        <authorList>
            <person name="Won M."/>
            <person name="Lee C.-M."/>
            <person name="Woen H.-Y."/>
            <person name="Kwon S.-W."/>
        </authorList>
    </citation>
    <scope>NUCLEOTIDE SEQUENCE</scope>
    <source>
        <strain evidence="1">5420S-77</strain>
        <plasmid evidence="1">unnamed4</plasmid>
    </source>
</reference>
<proteinExistence type="predicted"/>
<dbReference type="Proteomes" id="UP000830401">
    <property type="component" value="Plasmid unnamed4"/>
</dbReference>
<keyword evidence="2" id="KW-1185">Reference proteome</keyword>
<accession>A0ABY4GES6</accession>
<evidence type="ECO:0000313" key="2">
    <source>
        <dbReference type="Proteomes" id="UP000830401"/>
    </source>
</evidence>
<evidence type="ECO:0008006" key="3">
    <source>
        <dbReference type="Google" id="ProtNLM"/>
    </source>
</evidence>